<sequence length="316" mass="33580">MALRGLIAGCALALAGGVAAQTDSAGSMLGNIAADEAAMLRDRHERMTVPVTIGGAGPYRFLIDTGAQATVVTHELVEDLSLRHSGRATLVAMGGTSVVDTVELDNLEFANRSVSGLISPALNATHIGADGILGLDSLQDTRVLMDFREGRMKIADVPGEQSNSGYEIIVRARRKLGQMIITDAKVDGVRTSVIIDTGAQTSMANTALLRRIRARERTEIKSIDVLGTQMSNGAVWVRKLEIGGAEMTSVPVAIADSPIFAALGLEGKPALILGVANLRAFDRVAIDFSNQRILFDVPSSSVRFSQRQLPTLAERF</sequence>
<evidence type="ECO:0000256" key="1">
    <source>
        <dbReference type="ARBA" id="ARBA00022801"/>
    </source>
</evidence>
<dbReference type="KEGG" id="emv:HQR01_02855"/>
<keyword evidence="4" id="KW-0645">Protease</keyword>
<dbReference type="Pfam" id="PF13650">
    <property type="entry name" value="Asp_protease_2"/>
    <property type="match status" value="2"/>
</dbReference>
<dbReference type="PROSITE" id="PS00141">
    <property type="entry name" value="ASP_PROTEASE"/>
    <property type="match status" value="2"/>
</dbReference>
<evidence type="ECO:0000313" key="4">
    <source>
        <dbReference type="EMBL" id="QKG70389.1"/>
    </source>
</evidence>
<dbReference type="InterPro" id="IPR001969">
    <property type="entry name" value="Aspartic_peptidase_AS"/>
</dbReference>
<evidence type="ECO:0000313" key="5">
    <source>
        <dbReference type="Proteomes" id="UP000504693"/>
    </source>
</evidence>
<keyword evidence="5" id="KW-1185">Reference proteome</keyword>
<dbReference type="GO" id="GO:0006508">
    <property type="term" value="P:proteolysis"/>
    <property type="evidence" value="ECO:0007669"/>
    <property type="project" value="UniProtKB-KW"/>
</dbReference>
<keyword evidence="2" id="KW-0732">Signal</keyword>
<dbReference type="GO" id="GO:0004190">
    <property type="term" value="F:aspartic-type endopeptidase activity"/>
    <property type="evidence" value="ECO:0007669"/>
    <property type="project" value="InterPro"/>
</dbReference>
<feature type="signal peptide" evidence="2">
    <location>
        <begin position="1"/>
        <end position="20"/>
    </location>
</feature>
<proteinExistence type="predicted"/>
<dbReference type="SUPFAM" id="SSF50630">
    <property type="entry name" value="Acid proteases"/>
    <property type="match status" value="2"/>
</dbReference>
<dbReference type="InterPro" id="IPR001995">
    <property type="entry name" value="Peptidase_A2_cat"/>
</dbReference>
<feature type="chain" id="PRO_5028945926" evidence="2">
    <location>
        <begin position="21"/>
        <end position="316"/>
    </location>
</feature>
<dbReference type="AlphaFoldDB" id="A0A7D4CBZ2"/>
<evidence type="ECO:0000256" key="2">
    <source>
        <dbReference type="SAM" id="SignalP"/>
    </source>
</evidence>
<organism evidence="4 5">
    <name type="scientific">Erythrobacter mangrovi</name>
    <dbReference type="NCBI Taxonomy" id="2739433"/>
    <lineage>
        <taxon>Bacteria</taxon>
        <taxon>Pseudomonadati</taxon>
        <taxon>Pseudomonadota</taxon>
        <taxon>Alphaproteobacteria</taxon>
        <taxon>Sphingomonadales</taxon>
        <taxon>Erythrobacteraceae</taxon>
        <taxon>Erythrobacter/Porphyrobacter group</taxon>
        <taxon>Erythrobacter</taxon>
    </lineage>
</organism>
<accession>A0A7D4CBZ2</accession>
<dbReference type="RefSeq" id="WP_173212377.1">
    <property type="nucleotide sequence ID" value="NZ_CP053921.1"/>
</dbReference>
<feature type="domain" description="Peptidase A2" evidence="3">
    <location>
        <begin position="59"/>
        <end position="137"/>
    </location>
</feature>
<dbReference type="PROSITE" id="PS50175">
    <property type="entry name" value="ASP_PROT_RETROV"/>
    <property type="match status" value="1"/>
</dbReference>
<dbReference type="Proteomes" id="UP000504693">
    <property type="component" value="Chromosome"/>
</dbReference>
<dbReference type="Gene3D" id="2.40.70.10">
    <property type="entry name" value="Acid Proteases"/>
    <property type="match status" value="2"/>
</dbReference>
<keyword evidence="1" id="KW-0378">Hydrolase</keyword>
<gene>
    <name evidence="4" type="ORF">HQR01_02855</name>
</gene>
<evidence type="ECO:0000259" key="3">
    <source>
        <dbReference type="PROSITE" id="PS50175"/>
    </source>
</evidence>
<reference evidence="4 5" key="1">
    <citation type="submission" date="2020-05" db="EMBL/GenBank/DDBJ databases">
        <title>Erythrobacter mangrovi sp. nov., isolated from rhizosphere soil of mangrove plant (Kandelia candel).</title>
        <authorList>
            <person name="Ye Y.H."/>
        </authorList>
    </citation>
    <scope>NUCLEOTIDE SEQUENCE [LARGE SCALE GENOMIC DNA]</scope>
    <source>
        <strain evidence="4 5">EB310</strain>
    </source>
</reference>
<dbReference type="InterPro" id="IPR021109">
    <property type="entry name" value="Peptidase_aspartic_dom_sf"/>
</dbReference>
<dbReference type="InterPro" id="IPR034122">
    <property type="entry name" value="Retropepsin-like_bacterial"/>
</dbReference>
<protein>
    <submittedName>
        <fullName evidence="4">Aspartyl protease family protein</fullName>
    </submittedName>
</protein>
<dbReference type="CDD" id="cd05483">
    <property type="entry name" value="retropepsin_like_bacteria"/>
    <property type="match status" value="1"/>
</dbReference>
<name>A0A7D4CBZ2_9SPHN</name>
<dbReference type="EMBL" id="CP053921">
    <property type="protein sequence ID" value="QKG70389.1"/>
    <property type="molecule type" value="Genomic_DNA"/>
</dbReference>